<comment type="similarity">
    <text evidence="7">Belongs to the YfgM family.</text>
</comment>
<dbReference type="EMBL" id="APHR01000006">
    <property type="protein sequence ID" value="EMR14136.1"/>
    <property type="molecule type" value="Genomic_DNA"/>
</dbReference>
<dbReference type="Gene3D" id="1.25.40.10">
    <property type="entry name" value="Tetratricopeptide repeat domain"/>
    <property type="match status" value="1"/>
</dbReference>
<evidence type="ECO:0000313" key="12">
    <source>
        <dbReference type="Proteomes" id="UP000012019"/>
    </source>
</evidence>
<keyword evidence="3 9" id="KW-0812">Transmembrane</keyword>
<evidence type="ECO:0000256" key="5">
    <source>
        <dbReference type="ARBA" id="ARBA00023136"/>
    </source>
</evidence>
<evidence type="ECO:0000256" key="2">
    <source>
        <dbReference type="ARBA" id="ARBA00022475"/>
    </source>
</evidence>
<dbReference type="SUPFAM" id="SSF48452">
    <property type="entry name" value="TPR-like"/>
    <property type="match status" value="1"/>
</dbReference>
<dbReference type="InterPro" id="IPR018704">
    <property type="entry name" value="SecYEG/CpoB_TPR"/>
</dbReference>
<dbReference type="PATRIC" id="fig|1286106.3.peg.291"/>
<dbReference type="OrthoDB" id="9789675at2"/>
<protein>
    <recommendedName>
        <fullName evidence="8">Ancillary SecYEG translocon subunit</fullName>
    </recommendedName>
</protein>
<dbReference type="PANTHER" id="PTHR38035:SF1">
    <property type="entry name" value="ANCILLARY SECYEG TRANSLOCON SUBUNIT"/>
    <property type="match status" value="1"/>
</dbReference>
<evidence type="ECO:0000256" key="9">
    <source>
        <dbReference type="SAM" id="Phobius"/>
    </source>
</evidence>
<evidence type="ECO:0000256" key="4">
    <source>
        <dbReference type="ARBA" id="ARBA00022989"/>
    </source>
</evidence>
<accession>M7P3P4</accession>
<keyword evidence="12" id="KW-1185">Reference proteome</keyword>
<evidence type="ECO:0000313" key="11">
    <source>
        <dbReference type="EMBL" id="EMR14136.1"/>
    </source>
</evidence>
<name>M7P3P4_9GAMM</name>
<proteinExistence type="inferred from homology"/>
<dbReference type="PANTHER" id="PTHR38035">
    <property type="entry name" value="UPF0070 PROTEIN YFGM"/>
    <property type="match status" value="1"/>
</dbReference>
<dbReference type="InterPro" id="IPR026039">
    <property type="entry name" value="YfgM"/>
</dbReference>
<keyword evidence="2" id="KW-1003">Cell membrane</keyword>
<dbReference type="Proteomes" id="UP000012019">
    <property type="component" value="Unassembled WGS sequence"/>
</dbReference>
<dbReference type="AlphaFoldDB" id="M7P3P4"/>
<dbReference type="InterPro" id="IPR011990">
    <property type="entry name" value="TPR-like_helical_dom_sf"/>
</dbReference>
<evidence type="ECO:0000256" key="3">
    <source>
        <dbReference type="ARBA" id="ARBA00022692"/>
    </source>
</evidence>
<reference evidence="11 12" key="1">
    <citation type="journal article" date="2013" name="Genome Announc.">
        <title>Draft Genome Sequence of Methylophaga lonarensis MPLT, a Haloalkaliphilic (Non-Methane-Utilizing) Methylotroph.</title>
        <authorList>
            <person name="Shetty S.A."/>
            <person name="Marathe N.P."/>
            <person name="Munot H."/>
            <person name="Antony C.P."/>
            <person name="Dhotre D.P."/>
            <person name="Murrell J.C."/>
            <person name="Shouche Y.S."/>
        </authorList>
    </citation>
    <scope>NUCLEOTIDE SEQUENCE [LARGE SCALE GENOMIC DNA]</scope>
    <source>
        <strain evidence="11 12">MPL</strain>
    </source>
</reference>
<organism evidence="11 12">
    <name type="scientific">Methylophaga lonarensis MPL</name>
    <dbReference type="NCBI Taxonomy" id="1286106"/>
    <lineage>
        <taxon>Bacteria</taxon>
        <taxon>Pseudomonadati</taxon>
        <taxon>Pseudomonadota</taxon>
        <taxon>Gammaproteobacteria</taxon>
        <taxon>Thiotrichales</taxon>
        <taxon>Piscirickettsiaceae</taxon>
        <taxon>Methylophaga</taxon>
    </lineage>
</organism>
<dbReference type="GO" id="GO:0005886">
    <property type="term" value="C:plasma membrane"/>
    <property type="evidence" value="ECO:0007669"/>
    <property type="project" value="UniProtKB-SubCell"/>
</dbReference>
<evidence type="ECO:0000256" key="1">
    <source>
        <dbReference type="ARBA" id="ARBA00004401"/>
    </source>
</evidence>
<evidence type="ECO:0000256" key="7">
    <source>
        <dbReference type="ARBA" id="ARBA00024197"/>
    </source>
</evidence>
<dbReference type="STRING" id="1286106.MPL1_01438"/>
<evidence type="ECO:0000259" key="10">
    <source>
        <dbReference type="Pfam" id="PF09976"/>
    </source>
</evidence>
<keyword evidence="6" id="KW-0143">Chaperone</keyword>
<sequence length="213" mass="23833">MDIYASDEEKAEEIKRWWRENGLSVLMAVLLGVGAFFGGRTWLNYQQMQSHNAANIYQQVVVLLAEDRLEEAEMGAQELINNFRRTPYASFAAVEVAAKASDEGDWAMAEQYLQWAADNAKPEGYAEIARLRLARLKLSEGDYQAALDIVSKASLDSFASLYHELEGDIHVVMGNKQQAQQAYQRALTLLAVGEPRQNILEMKLDDVAAANES</sequence>
<comment type="subcellular location">
    <subcellularLocation>
        <location evidence="1">Cell membrane</location>
        <topology evidence="1">Single-pass type II membrane protein</topology>
    </subcellularLocation>
</comment>
<dbReference type="eggNOG" id="COG2976">
    <property type="taxonomic scope" value="Bacteria"/>
</dbReference>
<gene>
    <name evidence="11" type="ORF">MPL1_01438</name>
</gene>
<keyword evidence="4 9" id="KW-1133">Transmembrane helix</keyword>
<keyword evidence="5 9" id="KW-0472">Membrane</keyword>
<comment type="caution">
    <text evidence="11">The sequence shown here is derived from an EMBL/GenBank/DDBJ whole genome shotgun (WGS) entry which is preliminary data.</text>
</comment>
<evidence type="ECO:0000256" key="6">
    <source>
        <dbReference type="ARBA" id="ARBA00023186"/>
    </source>
</evidence>
<feature type="transmembrane region" description="Helical" evidence="9">
    <location>
        <begin position="23"/>
        <end position="43"/>
    </location>
</feature>
<dbReference type="RefSeq" id="WP_009725342.1">
    <property type="nucleotide sequence ID" value="NZ_APHR01000006.1"/>
</dbReference>
<feature type="domain" description="Ancillary SecYEG translocon subunit/Cell division coordinator CpoB TPR" evidence="10">
    <location>
        <begin position="15"/>
        <end position="208"/>
    </location>
</feature>
<dbReference type="Pfam" id="PF09976">
    <property type="entry name" value="TPR_21"/>
    <property type="match status" value="1"/>
</dbReference>
<dbReference type="GO" id="GO:0044877">
    <property type="term" value="F:protein-containing complex binding"/>
    <property type="evidence" value="ECO:0007669"/>
    <property type="project" value="InterPro"/>
</dbReference>
<evidence type="ECO:0000256" key="8">
    <source>
        <dbReference type="ARBA" id="ARBA00024235"/>
    </source>
</evidence>
<dbReference type="PIRSF" id="PIRSF006170">
    <property type="entry name" value="YfgM"/>
    <property type="match status" value="1"/>
</dbReference>